<dbReference type="Proteomes" id="UP000682892">
    <property type="component" value="Unassembled WGS sequence"/>
</dbReference>
<reference evidence="2" key="3">
    <citation type="submission" date="2012-09" db="EMBL/GenBank/DDBJ databases">
        <authorList>
            <consortium name="VectorBase"/>
        </authorList>
    </citation>
    <scope>NUCLEOTIDE SEQUENCE</scope>
    <source>
        <strain evidence="2">Liverpool</strain>
    </source>
</reference>
<evidence type="ECO:0000313" key="3">
    <source>
        <dbReference type="Proteomes" id="UP000682892"/>
    </source>
</evidence>
<reference evidence="2" key="1">
    <citation type="submission" date="2005-10" db="EMBL/GenBank/DDBJ databases">
        <authorList>
            <person name="Loftus B.J."/>
            <person name="Nene V.M."/>
            <person name="Hannick L.I."/>
            <person name="Bidwell S."/>
            <person name="Haas B."/>
            <person name="Amedeo P."/>
            <person name="Orvis J."/>
            <person name="Wortman J.R."/>
            <person name="White O.R."/>
            <person name="Salzberg S."/>
            <person name="Shumway M."/>
            <person name="Koo H."/>
            <person name="Zhao Y."/>
            <person name="Holmes M."/>
            <person name="Miller J."/>
            <person name="Schatz M."/>
            <person name="Pop M."/>
            <person name="Pai G."/>
            <person name="Utterback T."/>
            <person name="Rogers Y.-H."/>
            <person name="Kravitz S."/>
            <person name="Fraser C.M."/>
        </authorList>
    </citation>
    <scope>NUCLEOTIDE SEQUENCE</scope>
    <source>
        <strain evidence="2">Liverpool</strain>
    </source>
</reference>
<evidence type="ECO:0000256" key="1">
    <source>
        <dbReference type="SAM" id="MobiDB-lite"/>
    </source>
</evidence>
<reference evidence="2" key="2">
    <citation type="journal article" date="2007" name="Science">
        <title>Genome sequence of Aedes aegypti, a major arbovirus vector.</title>
        <authorList>
            <person name="Nene V."/>
            <person name="Wortman J.R."/>
            <person name="Lawson D."/>
            <person name="Haas B."/>
            <person name="Kodira C."/>
            <person name="Tu Z.J."/>
            <person name="Loftus B."/>
            <person name="Xi Z."/>
            <person name="Megy K."/>
            <person name="Grabherr M."/>
            <person name="Ren Q."/>
            <person name="Zdobnov E.M."/>
            <person name="Lobo N.F."/>
            <person name="Campbell K.S."/>
            <person name="Brown S.E."/>
            <person name="Bonaldo M.F."/>
            <person name="Zhu J."/>
            <person name="Sinkins S.P."/>
            <person name="Hogenkamp D.G."/>
            <person name="Amedeo P."/>
            <person name="Arensburger P."/>
            <person name="Atkinson P.W."/>
            <person name="Bidwell S."/>
            <person name="Biedler J."/>
            <person name="Birney E."/>
            <person name="Bruggner R.V."/>
            <person name="Costas J."/>
            <person name="Coy M.R."/>
            <person name="Crabtree J."/>
            <person name="Crawford M."/>
            <person name="Debruyn B."/>
            <person name="Decaprio D."/>
            <person name="Eiglmeier K."/>
            <person name="Eisenstadt E."/>
            <person name="El-Dorry H."/>
            <person name="Gelbart W.M."/>
            <person name="Gomes S.L."/>
            <person name="Hammond M."/>
            <person name="Hannick L.I."/>
            <person name="Hogan J.R."/>
            <person name="Holmes M.H."/>
            <person name="Jaffe D."/>
            <person name="Johnston J.S."/>
            <person name="Kennedy R.C."/>
            <person name="Koo H."/>
            <person name="Kravitz S."/>
            <person name="Kriventseva E.V."/>
            <person name="Kulp D."/>
            <person name="Labutti K."/>
            <person name="Lee E."/>
            <person name="Li S."/>
            <person name="Lovin D.D."/>
            <person name="Mao C."/>
            <person name="Mauceli E."/>
            <person name="Menck C.F."/>
            <person name="Miller J.R."/>
            <person name="Montgomery P."/>
            <person name="Mori A."/>
            <person name="Nascimento A.L."/>
            <person name="Naveira H.F."/>
            <person name="Nusbaum C."/>
            <person name="O'leary S."/>
            <person name="Orvis J."/>
            <person name="Pertea M."/>
            <person name="Quesneville H."/>
            <person name="Reidenbach K.R."/>
            <person name="Rogers Y.H."/>
            <person name="Roth C.W."/>
            <person name="Schneider J.R."/>
            <person name="Schatz M."/>
            <person name="Shumway M."/>
            <person name="Stanke M."/>
            <person name="Stinson E.O."/>
            <person name="Tubio J.M."/>
            <person name="Vanzee J.P."/>
            <person name="Verjovski-Almeida S."/>
            <person name="Werner D."/>
            <person name="White O."/>
            <person name="Wyder S."/>
            <person name="Zeng Q."/>
            <person name="Zhao Q."/>
            <person name="Zhao Y."/>
            <person name="Hill C.A."/>
            <person name="Raikhel A.S."/>
            <person name="Soares M.B."/>
            <person name="Knudson D.L."/>
            <person name="Lee N.H."/>
            <person name="Galagan J."/>
            <person name="Salzberg S.L."/>
            <person name="Paulsen I.T."/>
            <person name="Dimopoulos G."/>
            <person name="Collins F.H."/>
            <person name="Birren B."/>
            <person name="Fraser-Liggett C.M."/>
            <person name="Severson D.W."/>
        </authorList>
    </citation>
    <scope>NUCLEOTIDE SEQUENCE [LARGE SCALE GENOMIC DNA]</scope>
    <source>
        <strain evidence="2">Liverpool</strain>
    </source>
</reference>
<feature type="region of interest" description="Disordered" evidence="1">
    <location>
        <begin position="61"/>
        <end position="104"/>
    </location>
</feature>
<dbReference type="HOGENOM" id="CLU_2086755_0_0_1"/>
<protein>
    <submittedName>
        <fullName evidence="2">AAEL005841-PA</fullName>
    </submittedName>
</protein>
<dbReference type="AlphaFoldDB" id="Q178J9"/>
<dbReference type="PaxDb" id="7159-AAEL005841-PA"/>
<dbReference type="EMBL" id="CH477362">
    <property type="protein sequence ID" value="EAT42643.1"/>
    <property type="molecule type" value="Genomic_DNA"/>
</dbReference>
<feature type="compositionally biased region" description="Low complexity" evidence="1">
    <location>
        <begin position="94"/>
        <end position="104"/>
    </location>
</feature>
<accession>Q178J9</accession>
<proteinExistence type="predicted"/>
<feature type="compositionally biased region" description="Low complexity" evidence="1">
    <location>
        <begin position="76"/>
        <end position="87"/>
    </location>
</feature>
<feature type="compositionally biased region" description="Polar residues" evidence="1">
    <location>
        <begin position="61"/>
        <end position="75"/>
    </location>
</feature>
<gene>
    <name evidence="2" type="ORF">AaeL_AAEL005841</name>
</gene>
<evidence type="ECO:0000313" key="2">
    <source>
        <dbReference type="EMBL" id="EAT42643.1"/>
    </source>
</evidence>
<sequence>MIEQGMIEPFQHELHHQQHQQHDSDTTGEQQHHLHDIDFANQHHPLTQVVQLSSPLAVQQQNVAKRPLPSTTIVKQQQQQIVQLQPRQQHHTLPNSPNSNNSGSVTIFVIKTVLPDE</sequence>
<name>Q178J9_AEDAE</name>
<feature type="compositionally biased region" description="Basic and acidic residues" evidence="1">
    <location>
        <begin position="13"/>
        <end position="38"/>
    </location>
</feature>
<organism evidence="2 3">
    <name type="scientific">Aedes aegypti</name>
    <name type="common">Yellowfever mosquito</name>
    <name type="synonym">Culex aegypti</name>
    <dbReference type="NCBI Taxonomy" id="7159"/>
    <lineage>
        <taxon>Eukaryota</taxon>
        <taxon>Metazoa</taxon>
        <taxon>Ecdysozoa</taxon>
        <taxon>Arthropoda</taxon>
        <taxon>Hexapoda</taxon>
        <taxon>Insecta</taxon>
        <taxon>Pterygota</taxon>
        <taxon>Neoptera</taxon>
        <taxon>Endopterygota</taxon>
        <taxon>Diptera</taxon>
        <taxon>Nematocera</taxon>
        <taxon>Culicoidea</taxon>
        <taxon>Culicidae</taxon>
        <taxon>Culicinae</taxon>
        <taxon>Aedini</taxon>
        <taxon>Aedes</taxon>
        <taxon>Stegomyia</taxon>
    </lineage>
</organism>
<feature type="region of interest" description="Disordered" evidence="1">
    <location>
        <begin position="13"/>
        <end position="42"/>
    </location>
</feature>